<gene>
    <name evidence="2" type="ORF">RDV53_06085</name>
</gene>
<accession>A0ABD7ZE41</accession>
<feature type="signal peptide" evidence="1">
    <location>
        <begin position="1"/>
        <end position="18"/>
    </location>
</feature>
<dbReference type="RefSeq" id="WP_005695406.1">
    <property type="nucleotide sequence ID" value="NZ_CP133470.1"/>
</dbReference>
<evidence type="ECO:0000256" key="1">
    <source>
        <dbReference type="SAM" id="SignalP"/>
    </source>
</evidence>
<sequence length="158" mass="18011">MKKYLWVFWAAVPLCSFANENVMNLGDSVIDVVKCESTKGEKLWVELNNLKTFTYMKNDVNVADQTIDNAYLQAYATEATLFLPPTENNQLWTIIKERAVDKTSISQVTIDLRNKKGKLISHAACKRNDETFSLLMESSFDIKEPTDKILELMDPPTP</sequence>
<organism evidence="2 3">
    <name type="scientific">Haemophilus parainfluenzae ATCC 33392</name>
    <dbReference type="NCBI Taxonomy" id="888828"/>
    <lineage>
        <taxon>Bacteria</taxon>
        <taxon>Pseudomonadati</taxon>
        <taxon>Pseudomonadota</taxon>
        <taxon>Gammaproteobacteria</taxon>
        <taxon>Pasteurellales</taxon>
        <taxon>Pasteurellaceae</taxon>
        <taxon>Haemophilus</taxon>
    </lineage>
</organism>
<name>A0ABD7ZE41_HAEPA</name>
<dbReference type="EMBL" id="CP133470">
    <property type="protein sequence ID" value="WMS23021.1"/>
    <property type="molecule type" value="Genomic_DNA"/>
</dbReference>
<keyword evidence="1" id="KW-0732">Signal</keyword>
<reference evidence="2 3" key="1">
    <citation type="submission" date="2023-08" db="EMBL/GenBank/DDBJ databases">
        <title>Haemophilus_parainfluenzae_DSM 8978_complete_genome_hifiasm_Zymo_Research_D6332.</title>
        <authorList>
            <person name="Damerum A."/>
        </authorList>
    </citation>
    <scope>NUCLEOTIDE SEQUENCE [LARGE SCALE GENOMIC DNA]</scope>
    <source>
        <strain evidence="2 3">DSM 8978</strain>
    </source>
</reference>
<feature type="chain" id="PRO_5044755778" evidence="1">
    <location>
        <begin position="19"/>
        <end position="158"/>
    </location>
</feature>
<proteinExistence type="predicted"/>
<evidence type="ECO:0000313" key="3">
    <source>
        <dbReference type="Proteomes" id="UP001242781"/>
    </source>
</evidence>
<evidence type="ECO:0000313" key="2">
    <source>
        <dbReference type="EMBL" id="WMS23021.1"/>
    </source>
</evidence>
<dbReference type="AlphaFoldDB" id="A0ABD7ZE41"/>
<protein>
    <submittedName>
        <fullName evidence="2">Uncharacterized protein</fullName>
    </submittedName>
</protein>
<dbReference type="Proteomes" id="UP001242781">
    <property type="component" value="Chromosome"/>
</dbReference>